<dbReference type="EMBL" id="CABFNQ020000726">
    <property type="protein sequence ID" value="CAH0026961.1"/>
    <property type="molecule type" value="Genomic_DNA"/>
</dbReference>
<dbReference type="AlphaFoldDB" id="A0A9N9VPX1"/>
<gene>
    <name evidence="1" type="ORF">CRHIZ90672A_00003482</name>
</gene>
<sequence>MHHLILVPEIVAVIVKSGSPYKGFLYTCLLVNRVFFKESARLLWYGCGGGVWKPSELGHALADVEHLVSVSRKDPLRAQMYANFIRILQFGEWFDGSEYRSEFEWHHELLSLQFPQLQTVRFFKDDSARGLITGHALVHYAQPNVVEFHVATGSQLSDAFLDTLLSKCPRLIYLCLYNCADNKVTGEGLVRFLHRSRQLQALRIRHIFDDLWSEHVFRIIEQLPNLDDVGLPLIEESWLEEITGFQALKSLHTSVSNRGLALLAASLPYLLEAQLHFQSLQPSLSVVASFTRLTNLELNFSPGSSFEAQHLLLITRCCSDLRFCPELEDLILGPITIEWSEIQADAGGDGRQTVVSNGLWGLHFVLHQDQQPLPFDEELVQNQAQSDSILQIAGNLASLFPSLSAFSLEGDGEREGEWQLWKEVTKRYLAKAKSLEITVPGIIEMLSGRVNLASVQCSPC</sequence>
<name>A0A9N9VPX1_9HYPO</name>
<evidence type="ECO:0000313" key="2">
    <source>
        <dbReference type="Proteomes" id="UP000696573"/>
    </source>
</evidence>
<organism evidence="1 2">
    <name type="scientific">Clonostachys rhizophaga</name>
    <dbReference type="NCBI Taxonomy" id="160324"/>
    <lineage>
        <taxon>Eukaryota</taxon>
        <taxon>Fungi</taxon>
        <taxon>Dikarya</taxon>
        <taxon>Ascomycota</taxon>
        <taxon>Pezizomycotina</taxon>
        <taxon>Sordariomycetes</taxon>
        <taxon>Hypocreomycetidae</taxon>
        <taxon>Hypocreales</taxon>
        <taxon>Bionectriaceae</taxon>
        <taxon>Clonostachys</taxon>
    </lineage>
</organism>
<comment type="caution">
    <text evidence="1">The sequence shown here is derived from an EMBL/GenBank/DDBJ whole genome shotgun (WGS) entry which is preliminary data.</text>
</comment>
<dbReference type="Proteomes" id="UP000696573">
    <property type="component" value="Unassembled WGS sequence"/>
</dbReference>
<accession>A0A9N9VPX1</accession>
<dbReference type="SUPFAM" id="SSF52047">
    <property type="entry name" value="RNI-like"/>
    <property type="match status" value="1"/>
</dbReference>
<dbReference type="InterPro" id="IPR032675">
    <property type="entry name" value="LRR_dom_sf"/>
</dbReference>
<protein>
    <submittedName>
        <fullName evidence="1">Uncharacterized protein</fullName>
    </submittedName>
</protein>
<dbReference type="OrthoDB" id="5368161at2759"/>
<proteinExistence type="predicted"/>
<evidence type="ECO:0000313" key="1">
    <source>
        <dbReference type="EMBL" id="CAH0026961.1"/>
    </source>
</evidence>
<dbReference type="Gene3D" id="3.80.10.10">
    <property type="entry name" value="Ribonuclease Inhibitor"/>
    <property type="match status" value="1"/>
</dbReference>
<reference evidence="1" key="1">
    <citation type="submission" date="2021-10" db="EMBL/GenBank/DDBJ databases">
        <authorList>
            <person name="Piombo E."/>
        </authorList>
    </citation>
    <scope>NUCLEOTIDE SEQUENCE</scope>
</reference>
<keyword evidence="2" id="KW-1185">Reference proteome</keyword>